<keyword evidence="12 15" id="KW-0496">Mitochondrion</keyword>
<keyword evidence="11 15" id="KW-0520">NAD</keyword>
<keyword evidence="7 15" id="KW-0812">Transmembrane</keyword>
<evidence type="ECO:0000256" key="9">
    <source>
        <dbReference type="ARBA" id="ARBA00022982"/>
    </source>
</evidence>
<keyword evidence="15" id="KW-0830">Ubiquinone</keyword>
<comment type="subcellular location">
    <subcellularLocation>
        <location evidence="1 15">Mitochondrion membrane</location>
        <topology evidence="1 15">Multi-pass membrane protein</topology>
    </subcellularLocation>
</comment>
<evidence type="ECO:0000256" key="10">
    <source>
        <dbReference type="ARBA" id="ARBA00022989"/>
    </source>
</evidence>
<evidence type="ECO:0000256" key="2">
    <source>
        <dbReference type="ARBA" id="ARBA00005698"/>
    </source>
</evidence>
<keyword evidence="5 15" id="KW-0813">Transport</keyword>
<evidence type="ECO:0000256" key="5">
    <source>
        <dbReference type="ARBA" id="ARBA00022448"/>
    </source>
</evidence>
<evidence type="ECO:0000256" key="8">
    <source>
        <dbReference type="ARBA" id="ARBA00022967"/>
    </source>
</evidence>
<proteinExistence type="inferred from homology"/>
<sequence length="166" mass="19003">MNQMMMSMSITLSMMFTQMNHPLAMGLMLLTQTILMCLMSGLMSQSFWFAYIMFLIFIGGMLVLFIYVTSLASNEMLTLSTKMMIMSMMSMTLILLMTKNWMKINNSETMTNEELNLNNENQTQLNKLYNSPNGKMTIMLASYLFLALITVVKITNITSGPLRQMN</sequence>
<comment type="catalytic activity">
    <reaction evidence="14 15">
        <text>a ubiquinone + NADH + 5 H(+)(in) = a ubiquinol + NAD(+) + 4 H(+)(out)</text>
        <dbReference type="Rhea" id="RHEA:29091"/>
        <dbReference type="Rhea" id="RHEA-COMP:9565"/>
        <dbReference type="Rhea" id="RHEA-COMP:9566"/>
        <dbReference type="ChEBI" id="CHEBI:15378"/>
        <dbReference type="ChEBI" id="CHEBI:16389"/>
        <dbReference type="ChEBI" id="CHEBI:17976"/>
        <dbReference type="ChEBI" id="CHEBI:57540"/>
        <dbReference type="ChEBI" id="CHEBI:57945"/>
        <dbReference type="EC" id="7.1.1.2"/>
    </reaction>
</comment>
<comment type="function">
    <text evidence="15">Core subunit of the mitochondrial membrane respiratory chain NADH dehydrogenase (Complex I) which catalyzes electron transfer from NADH through the respiratory chain, using ubiquinone as an electron acceptor. Essential for the catalytic activity and assembly of complex I.</text>
</comment>
<feature type="transmembrane region" description="Helical" evidence="15">
    <location>
        <begin position="84"/>
        <end position="102"/>
    </location>
</feature>
<evidence type="ECO:0000256" key="12">
    <source>
        <dbReference type="ARBA" id="ARBA00023128"/>
    </source>
</evidence>
<accession>A0A8K1TN03</accession>
<feature type="transmembrane region" description="Helical" evidence="15">
    <location>
        <begin position="136"/>
        <end position="155"/>
    </location>
</feature>
<dbReference type="GO" id="GO:0008137">
    <property type="term" value="F:NADH dehydrogenase (ubiquinone) activity"/>
    <property type="evidence" value="ECO:0007669"/>
    <property type="project" value="UniProtKB-UniRule"/>
</dbReference>
<protein>
    <recommendedName>
        <fullName evidence="4 15">NADH-ubiquinone oxidoreductase chain 6</fullName>
        <ecNumber evidence="3 15">7.1.1.2</ecNumber>
    </recommendedName>
</protein>
<dbReference type="EC" id="7.1.1.2" evidence="3 15"/>
<evidence type="ECO:0000256" key="4">
    <source>
        <dbReference type="ARBA" id="ARBA00021095"/>
    </source>
</evidence>
<keyword evidence="13 15" id="KW-0472">Membrane</keyword>
<dbReference type="PANTHER" id="PTHR11435">
    <property type="entry name" value="NADH UBIQUINONE OXIDOREDUCTASE SUBUNIT ND6"/>
    <property type="match status" value="1"/>
</dbReference>
<dbReference type="GO" id="GO:0031966">
    <property type="term" value="C:mitochondrial membrane"/>
    <property type="evidence" value="ECO:0007669"/>
    <property type="project" value="UniProtKB-SubCell"/>
</dbReference>
<evidence type="ECO:0000313" key="16">
    <source>
        <dbReference type="EMBL" id="UGN61625.1"/>
    </source>
</evidence>
<dbReference type="Pfam" id="PF00499">
    <property type="entry name" value="Oxidored_q3"/>
    <property type="match status" value="1"/>
</dbReference>
<organism evidence="16">
    <name type="scientific">Cryptocercus matilei</name>
    <dbReference type="NCBI Taxonomy" id="215409"/>
    <lineage>
        <taxon>Eukaryota</taxon>
        <taxon>Metazoa</taxon>
        <taxon>Ecdysozoa</taxon>
        <taxon>Arthropoda</taxon>
        <taxon>Hexapoda</taxon>
        <taxon>Insecta</taxon>
        <taxon>Pterygota</taxon>
        <taxon>Neoptera</taxon>
        <taxon>Polyneoptera</taxon>
        <taxon>Dictyoptera</taxon>
        <taxon>Blattodea</taxon>
        <taxon>Blattoidea</taxon>
        <taxon>Cryptocercidae</taxon>
        <taxon>Cryptocercus</taxon>
    </lineage>
</organism>
<evidence type="ECO:0000256" key="7">
    <source>
        <dbReference type="ARBA" id="ARBA00022692"/>
    </source>
</evidence>
<reference evidence="16" key="1">
    <citation type="journal article" date="2021" name="Mol. Phylogenet. Evol.">
        <title>Vicariance and Dispersal Events Inferred from Mitochondrial Genomes and Nuclear Genes (18S, 28S) Shaped Global Cryptocercus Distributions.</title>
        <authorList>
            <person name="Che Y."/>
            <person name="Deng W."/>
            <person name="Li W."/>
            <person name="Zhang J."/>
            <person name="Kinjo Y."/>
            <person name="Tokuda G."/>
            <person name="Bourguignon T."/>
            <person name="Lo N."/>
            <person name="Wang Z."/>
        </authorList>
    </citation>
    <scope>NUCLEOTIDE SEQUENCE</scope>
</reference>
<name>A0A8K1TN03_9NEOP</name>
<keyword evidence="10 15" id="KW-1133">Transmembrane helix</keyword>
<evidence type="ECO:0000256" key="11">
    <source>
        <dbReference type="ARBA" id="ARBA00023027"/>
    </source>
</evidence>
<comment type="similarity">
    <text evidence="2 15">Belongs to the complex I subunit 6 family.</text>
</comment>
<keyword evidence="6 15" id="KW-0679">Respiratory chain</keyword>
<keyword evidence="9 15" id="KW-0249">Electron transport</keyword>
<evidence type="ECO:0000256" key="3">
    <source>
        <dbReference type="ARBA" id="ARBA00012944"/>
    </source>
</evidence>
<evidence type="ECO:0000256" key="13">
    <source>
        <dbReference type="ARBA" id="ARBA00023136"/>
    </source>
</evidence>
<geneLocation type="mitochondrion" evidence="16"/>
<gene>
    <name evidence="16" type="primary">ND6</name>
</gene>
<evidence type="ECO:0000256" key="6">
    <source>
        <dbReference type="ARBA" id="ARBA00022660"/>
    </source>
</evidence>
<dbReference type="InterPro" id="IPR050269">
    <property type="entry name" value="ComplexI_Subunit6"/>
</dbReference>
<dbReference type="PANTHER" id="PTHR11435:SF1">
    <property type="entry name" value="NADH-UBIQUINONE OXIDOREDUCTASE CHAIN 6"/>
    <property type="match status" value="1"/>
</dbReference>
<keyword evidence="8 15" id="KW-1278">Translocase</keyword>
<evidence type="ECO:0000256" key="15">
    <source>
        <dbReference type="RuleBase" id="RU004430"/>
    </source>
</evidence>
<dbReference type="InterPro" id="IPR001457">
    <property type="entry name" value="NADH_UbQ/plastoQ_OxRdtase_su6"/>
</dbReference>
<feature type="transmembrane region" description="Helical" evidence="15">
    <location>
        <begin position="49"/>
        <end position="72"/>
    </location>
</feature>
<evidence type="ECO:0000256" key="1">
    <source>
        <dbReference type="ARBA" id="ARBA00004225"/>
    </source>
</evidence>
<dbReference type="AlphaFoldDB" id="A0A8K1TN03"/>
<dbReference type="EMBL" id="MZ058037">
    <property type="protein sequence ID" value="UGN61625.1"/>
    <property type="molecule type" value="Genomic_DNA"/>
</dbReference>
<evidence type="ECO:0000256" key="14">
    <source>
        <dbReference type="ARBA" id="ARBA00049551"/>
    </source>
</evidence>